<feature type="signal peptide" evidence="1">
    <location>
        <begin position="1"/>
        <end position="26"/>
    </location>
</feature>
<dbReference type="CDD" id="cd05381">
    <property type="entry name" value="CAP_PR-1"/>
    <property type="match status" value="1"/>
</dbReference>
<organism evidence="3 4">
    <name type="scientific">Rosa chinensis</name>
    <name type="common">China rose</name>
    <dbReference type="NCBI Taxonomy" id="74649"/>
    <lineage>
        <taxon>Eukaryota</taxon>
        <taxon>Viridiplantae</taxon>
        <taxon>Streptophyta</taxon>
        <taxon>Embryophyta</taxon>
        <taxon>Tracheophyta</taxon>
        <taxon>Spermatophyta</taxon>
        <taxon>Magnoliopsida</taxon>
        <taxon>eudicotyledons</taxon>
        <taxon>Gunneridae</taxon>
        <taxon>Pentapetalae</taxon>
        <taxon>rosids</taxon>
        <taxon>fabids</taxon>
        <taxon>Rosales</taxon>
        <taxon>Rosaceae</taxon>
        <taxon>Rosoideae</taxon>
        <taxon>Rosoideae incertae sedis</taxon>
        <taxon>Rosa</taxon>
    </lineage>
</organism>
<dbReference type="AlphaFoldDB" id="A0A2P6RMT2"/>
<protein>
    <submittedName>
        <fullName evidence="3">Putative CAP domain-containing protein</fullName>
    </submittedName>
</protein>
<comment type="caution">
    <text evidence="3">The sequence shown here is derived from an EMBL/GenBank/DDBJ whole genome shotgun (WGS) entry which is preliminary data.</text>
</comment>
<dbReference type="OrthoDB" id="337038at2759"/>
<dbReference type="FunFam" id="3.40.33.10:FF:000004">
    <property type="entry name" value="CAP, cysteine-rich secretory protein, antigen 5"/>
    <property type="match status" value="1"/>
</dbReference>
<dbReference type="STRING" id="74649.A0A2P6RMT2"/>
<evidence type="ECO:0000256" key="1">
    <source>
        <dbReference type="SAM" id="SignalP"/>
    </source>
</evidence>
<gene>
    <name evidence="3" type="ORF">RchiOBHm_Chr2g0103071</name>
</gene>
<keyword evidence="4" id="KW-1185">Reference proteome</keyword>
<dbReference type="InterPro" id="IPR001283">
    <property type="entry name" value="CRISP-related"/>
</dbReference>
<dbReference type="SUPFAM" id="SSF55797">
    <property type="entry name" value="PR-1-like"/>
    <property type="match status" value="1"/>
</dbReference>
<dbReference type="OMA" id="RYQRDKM"/>
<evidence type="ECO:0000313" key="3">
    <source>
        <dbReference type="EMBL" id="PRQ47746.1"/>
    </source>
</evidence>
<dbReference type="Gene3D" id="3.40.33.10">
    <property type="entry name" value="CAP"/>
    <property type="match status" value="1"/>
</dbReference>
<dbReference type="InterPro" id="IPR035940">
    <property type="entry name" value="CAP_sf"/>
</dbReference>
<dbReference type="Gramene" id="PRQ47746">
    <property type="protein sequence ID" value="PRQ47746"/>
    <property type="gene ID" value="RchiOBHm_Chr2g0103071"/>
</dbReference>
<dbReference type="PANTHER" id="PTHR10334">
    <property type="entry name" value="CYSTEINE-RICH SECRETORY PROTEIN-RELATED"/>
    <property type="match status" value="1"/>
</dbReference>
<dbReference type="Pfam" id="PF00188">
    <property type="entry name" value="CAP"/>
    <property type="match status" value="1"/>
</dbReference>
<feature type="chain" id="PRO_5015122768" evidence="1">
    <location>
        <begin position="27"/>
        <end position="173"/>
    </location>
</feature>
<name>A0A2P6RMT2_ROSCH</name>
<dbReference type="PRINTS" id="PR00837">
    <property type="entry name" value="V5TPXLIKE"/>
</dbReference>
<evidence type="ECO:0000313" key="4">
    <source>
        <dbReference type="Proteomes" id="UP000238479"/>
    </source>
</evidence>
<dbReference type="EMBL" id="PDCK01000040">
    <property type="protein sequence ID" value="PRQ47746.1"/>
    <property type="molecule type" value="Genomic_DNA"/>
</dbReference>
<accession>A0A2P6RMT2</accession>
<keyword evidence="1" id="KW-0732">Signal</keyword>
<feature type="domain" description="SCP" evidence="2">
    <location>
        <begin position="33"/>
        <end position="169"/>
    </location>
</feature>
<evidence type="ECO:0000259" key="2">
    <source>
        <dbReference type="SMART" id="SM00198"/>
    </source>
</evidence>
<reference evidence="3 4" key="1">
    <citation type="journal article" date="2018" name="Nat. Genet.">
        <title>The Rosa genome provides new insights in the design of modern roses.</title>
        <authorList>
            <person name="Bendahmane M."/>
        </authorList>
    </citation>
    <scope>NUCLEOTIDE SEQUENCE [LARGE SCALE GENOMIC DNA]</scope>
    <source>
        <strain evidence="4">cv. Old Blush</strain>
    </source>
</reference>
<dbReference type="Proteomes" id="UP000238479">
    <property type="component" value="Chromosome 2"/>
</dbReference>
<sequence>MGQHALSVPLLAVALAICYTLISASAAEAPLSAAATEYLQAHNQARAAVGVPPLKWSESLANATSRLVRYQRDKMGCNFANLISGKYGWNQLWASGQVVTPTMVVDAWVKEKEFYNHTDNTCVPNHQCGVYTQVVWRKSLELGCAQATCTKDQSRLSICFYNPPGNYVGESPY</sequence>
<dbReference type="SMART" id="SM00198">
    <property type="entry name" value="SCP"/>
    <property type="match status" value="1"/>
</dbReference>
<dbReference type="InterPro" id="IPR014044">
    <property type="entry name" value="CAP_dom"/>
</dbReference>
<proteinExistence type="predicted"/>